<dbReference type="Proteomes" id="UP000177122">
    <property type="component" value="Unassembled WGS sequence"/>
</dbReference>
<accession>A0A1G2CXD3</accession>
<organism evidence="1 2">
    <name type="scientific">Candidatus Lloydbacteria bacterium RIFCSPHIGHO2_01_FULL_49_22</name>
    <dbReference type="NCBI Taxonomy" id="1798658"/>
    <lineage>
        <taxon>Bacteria</taxon>
        <taxon>Candidatus Lloydiibacteriota</taxon>
    </lineage>
</organism>
<evidence type="ECO:0000313" key="1">
    <source>
        <dbReference type="EMBL" id="OGZ05947.1"/>
    </source>
</evidence>
<proteinExistence type="predicted"/>
<evidence type="ECO:0000313" key="2">
    <source>
        <dbReference type="Proteomes" id="UP000177122"/>
    </source>
</evidence>
<protein>
    <submittedName>
        <fullName evidence="1">Uncharacterized protein</fullName>
    </submittedName>
</protein>
<gene>
    <name evidence="1" type="ORF">A2845_04055</name>
</gene>
<dbReference type="EMBL" id="MHLI01000006">
    <property type="protein sequence ID" value="OGZ05947.1"/>
    <property type="molecule type" value="Genomic_DNA"/>
</dbReference>
<comment type="caution">
    <text evidence="1">The sequence shown here is derived from an EMBL/GenBank/DDBJ whole genome shotgun (WGS) entry which is preliminary data.</text>
</comment>
<name>A0A1G2CXD3_9BACT</name>
<dbReference type="AlphaFoldDB" id="A0A1G2CXD3"/>
<reference evidence="1 2" key="1">
    <citation type="journal article" date="2016" name="Nat. Commun.">
        <title>Thousands of microbial genomes shed light on interconnected biogeochemical processes in an aquifer system.</title>
        <authorList>
            <person name="Anantharaman K."/>
            <person name="Brown C.T."/>
            <person name="Hug L.A."/>
            <person name="Sharon I."/>
            <person name="Castelle C.J."/>
            <person name="Probst A.J."/>
            <person name="Thomas B.C."/>
            <person name="Singh A."/>
            <person name="Wilkins M.J."/>
            <person name="Karaoz U."/>
            <person name="Brodie E.L."/>
            <person name="Williams K.H."/>
            <person name="Hubbard S.S."/>
            <person name="Banfield J.F."/>
        </authorList>
    </citation>
    <scope>NUCLEOTIDE SEQUENCE [LARGE SCALE GENOMIC DNA]</scope>
</reference>
<sequence>MAKVTAEHVKQGAFIWYSGTTSMSRWSCPAVITRVDNEARLFYVRSFDDMLEQSQAYEFDVTEHSPDSRENMRLATLEEVGVYLDKQEESLIEHVSMTRRVRKESTLTLHRFREERDKLFPDHLKE</sequence>